<feature type="domain" description="Glycosyl hydrolase family 95 N-terminal" evidence="1">
    <location>
        <begin position="6"/>
        <end position="242"/>
    </location>
</feature>
<evidence type="ECO:0000259" key="1">
    <source>
        <dbReference type="Pfam" id="PF14498"/>
    </source>
</evidence>
<keyword evidence="5" id="KW-1185">Reference proteome</keyword>
<dbReference type="InterPro" id="IPR049053">
    <property type="entry name" value="AFCA-like_C"/>
</dbReference>
<accession>H6NI41</accession>
<dbReference type="Proteomes" id="UP000007523">
    <property type="component" value="Chromosome"/>
</dbReference>
<dbReference type="PANTHER" id="PTHR31084:SF0">
    <property type="entry name" value="ALPHA-L-FUCOSIDASE 2"/>
    <property type="match status" value="1"/>
</dbReference>
<dbReference type="PIRSF" id="PIRSF007663">
    <property type="entry name" value="UCP007663"/>
    <property type="match status" value="1"/>
</dbReference>
<organism evidence="4 5">
    <name type="scientific">Paenibacillus mucilaginosus 3016</name>
    <dbReference type="NCBI Taxonomy" id="1116391"/>
    <lineage>
        <taxon>Bacteria</taxon>
        <taxon>Bacillati</taxon>
        <taxon>Bacillota</taxon>
        <taxon>Bacilli</taxon>
        <taxon>Bacillales</taxon>
        <taxon>Paenibacillaceae</taxon>
        <taxon>Paenibacillus</taxon>
    </lineage>
</organism>
<name>H6NI41_9BACL</name>
<evidence type="ECO:0000313" key="4">
    <source>
        <dbReference type="EMBL" id="AFC30812.1"/>
    </source>
</evidence>
<dbReference type="InterPro" id="IPR016518">
    <property type="entry name" value="Alpha-L-fucosidase"/>
</dbReference>
<dbReference type="GO" id="GO:0005975">
    <property type="term" value="P:carbohydrate metabolic process"/>
    <property type="evidence" value="ECO:0007669"/>
    <property type="project" value="InterPro"/>
</dbReference>
<dbReference type="FunFam" id="1.50.10.10:FF:000028">
    <property type="entry name" value="Alpha-L-fucosidase 2"/>
    <property type="match status" value="1"/>
</dbReference>
<dbReference type="HOGENOM" id="CLU_004617_2_2_9"/>
<dbReference type="Pfam" id="PF14498">
    <property type="entry name" value="Glyco_hyd_65N_2"/>
    <property type="match status" value="1"/>
</dbReference>
<dbReference type="PANTHER" id="PTHR31084">
    <property type="entry name" value="ALPHA-L-FUCOSIDASE 2"/>
    <property type="match status" value="1"/>
</dbReference>
<dbReference type="RefSeq" id="WP_014370681.1">
    <property type="nucleotide sequence ID" value="NC_016935.1"/>
</dbReference>
<dbReference type="AlphaFoldDB" id="H6NI41"/>
<dbReference type="Pfam" id="PF21307">
    <property type="entry name" value="Glyco_hydro_95_C"/>
    <property type="match status" value="1"/>
</dbReference>
<feature type="domain" description="Glycosyl hydrolase family 95 catalytic" evidence="3">
    <location>
        <begin position="261"/>
        <end position="668"/>
    </location>
</feature>
<evidence type="ECO:0000259" key="3">
    <source>
        <dbReference type="Pfam" id="PF22124"/>
    </source>
</evidence>
<dbReference type="EMBL" id="CP003235">
    <property type="protein sequence ID" value="AFC30812.1"/>
    <property type="molecule type" value="Genomic_DNA"/>
</dbReference>
<proteinExistence type="predicted"/>
<dbReference type="STRING" id="1116391.PM3016_4028"/>
<dbReference type="KEGG" id="pmq:PM3016_4028"/>
<gene>
    <name evidence="4" type="ORF">PM3016_4028</name>
</gene>
<sequence length="781" mass="86950">MEQHTLWFRQPAKDWNEALPLGNGRLGAMVFGLPRKERIQLNEDTVWYGGPVDRHNPDALRYLPEIREKLLSGRLAEAHKLAAMALSGIPESQRHYMPLGDLWITMDHPPGEAEEYRRELDLSKSVAGLHYRIGDTAFIRETFISHPDQALVLRLRADRPGAIGLTARLDRGKSRYLDEIEAAGPNVLVMRGNCGGKGGSDFRAALRADAEGGSVRIIGEHLIVEGADAVTLYLSAATTFRQEDPEAYCLNTLSSAAARGYASLLERHTEDYRGLYDRVQLSLELQTDEAAAAAVLPTDERLELVKKGGEDPGLIPLYFQYGRYLLISSSRPGSLPANLQGIWNEQMRPPWDSKYTININTQMNYWPAESCHLSECHEPLFDLIKRMSERGSRTAEVMYGCRGWTAHHNTDLWGDTAPQDIYLPATHWPLGGAWLCLHLWEHYRFGGGTARLAEFYPVMKGAARFLLDYMIEAKDGHLITCPSVSPENTYILPNGESGTLCAGPAMDSQIARELFQACREAARELGTDEDFRSELELALQRIPLPQVAEGGYLQEWLEDYKEKDPGHRHISHLFALHPGTQITPARTPEWAAAARQTLVRRLANGGGHTGWSRAWIINFWARLGDGEEAYGHMLELFRKSTLPNLFDNHPPFQIDGNFGAAAAVAEMLLQSHDGTLHLLPALPKAWPAGRISGLRARGGFEVDLFWSDGSLTEAVIRSVTGQRLEVRYACPLVLADTGTAIPGSGQQSRRCFLAEALFLKKTLTRPPVGCDKLDAGMEYRS</sequence>
<protein>
    <submittedName>
        <fullName evidence="4">Alpha-L-fucosidase</fullName>
    </submittedName>
</protein>
<dbReference type="Pfam" id="PF22124">
    <property type="entry name" value="Glyco_hydro_95_cat"/>
    <property type="match status" value="1"/>
</dbReference>
<dbReference type="GO" id="GO:0004560">
    <property type="term" value="F:alpha-L-fucosidase activity"/>
    <property type="evidence" value="ECO:0007669"/>
    <property type="project" value="InterPro"/>
</dbReference>
<feature type="domain" description="Alpha fucosidase A-like C-terminal" evidence="2">
    <location>
        <begin position="670"/>
        <end position="744"/>
    </location>
</feature>
<reference evidence="4 5" key="1">
    <citation type="journal article" date="2012" name="J. Bacteriol.">
        <title>Complete Genome Sequence of Paenibacillus mucilaginosus 3016, a Bacterium Functional as Microbial Fertilizer.</title>
        <authorList>
            <person name="Ma M."/>
            <person name="Wang Z."/>
            <person name="Li L."/>
            <person name="Jiang X."/>
            <person name="Guan D."/>
            <person name="Cao F."/>
            <person name="Chen H."/>
            <person name="Wang X."/>
            <person name="Shen D."/>
            <person name="Du B."/>
            <person name="Li J."/>
        </authorList>
    </citation>
    <scope>NUCLEOTIDE SEQUENCE [LARGE SCALE GENOMIC DNA]</scope>
    <source>
        <strain evidence="4 5">3016</strain>
    </source>
</reference>
<dbReference type="InterPro" id="IPR008928">
    <property type="entry name" value="6-hairpin_glycosidase_sf"/>
</dbReference>
<evidence type="ECO:0000313" key="5">
    <source>
        <dbReference type="Proteomes" id="UP000007523"/>
    </source>
</evidence>
<dbReference type="InterPro" id="IPR012341">
    <property type="entry name" value="6hp_glycosidase-like_sf"/>
</dbReference>
<evidence type="ECO:0000259" key="2">
    <source>
        <dbReference type="Pfam" id="PF21307"/>
    </source>
</evidence>
<dbReference type="InterPro" id="IPR054363">
    <property type="entry name" value="GH95_cat"/>
</dbReference>
<dbReference type="Gene3D" id="1.50.10.10">
    <property type="match status" value="1"/>
</dbReference>
<dbReference type="InterPro" id="IPR027414">
    <property type="entry name" value="GH95_N_dom"/>
</dbReference>
<dbReference type="SUPFAM" id="SSF48208">
    <property type="entry name" value="Six-hairpin glycosidases"/>
    <property type="match status" value="1"/>
</dbReference>